<dbReference type="PROSITE" id="PS00455">
    <property type="entry name" value="AMP_BINDING"/>
    <property type="match status" value="1"/>
</dbReference>
<sequence>VGDVDVLSAGELAGVVRGRNETVYPVVSGLLLDGFRRAVVGSPGAVAVVGPGGESLTYAELDARVNGLARVLVARGVGPESLVGLAVRRSVDLVVGMYAVLTAGGAYVPLDPDHPVERVGYVLDVARPVCVLTVSRDGFVVPGDVPVVEIDTVDLSSVAVDALAESELRAPVRPSDTAYVIFTSGSTGRPKGVAVSHGAIHNQIEWMLSQYPLAAGDVYLQKTATTFDVSLWGFFMPLRAGATLVVATPDGHRDPLYVAETIAAQRVTVTDFVPSMLSVFAAHADRAQLSSLRHVFVIGEALPPETAAAFGAVSDARLHNLYGPTEAAVSITYREVTAADASGVSVPIGVPQWNSQVYVLDSRLRPVPDGVVGELYLAGDQLA</sequence>
<proteinExistence type="predicted"/>
<accession>A0ABW6PFU7</accession>
<keyword evidence="3" id="KW-1185">Reference proteome</keyword>
<dbReference type="RefSeq" id="WP_387402048.1">
    <property type="nucleotide sequence ID" value="NZ_JBIAMT010000023.1"/>
</dbReference>
<evidence type="ECO:0000313" key="2">
    <source>
        <dbReference type="EMBL" id="MFF0501974.1"/>
    </source>
</evidence>
<gene>
    <name evidence="2" type="ORF">ACFYU5_36745</name>
</gene>
<dbReference type="EMBL" id="JBIAMT010000023">
    <property type="protein sequence ID" value="MFF0501974.1"/>
    <property type="molecule type" value="Genomic_DNA"/>
</dbReference>
<feature type="domain" description="AMP-dependent synthetase/ligase" evidence="1">
    <location>
        <begin position="35"/>
        <end position="383"/>
    </location>
</feature>
<reference evidence="2 3" key="1">
    <citation type="submission" date="2024-10" db="EMBL/GenBank/DDBJ databases">
        <title>The Natural Products Discovery Center: Release of the First 8490 Sequenced Strains for Exploring Actinobacteria Biosynthetic Diversity.</title>
        <authorList>
            <person name="Kalkreuter E."/>
            <person name="Kautsar S.A."/>
            <person name="Yang D."/>
            <person name="Bader C.D."/>
            <person name="Teijaro C.N."/>
            <person name="Fluegel L."/>
            <person name="Davis C.M."/>
            <person name="Simpson J.R."/>
            <person name="Lauterbach L."/>
            <person name="Steele A.D."/>
            <person name="Gui C."/>
            <person name="Meng S."/>
            <person name="Li G."/>
            <person name="Viehrig K."/>
            <person name="Ye F."/>
            <person name="Su P."/>
            <person name="Kiefer A.F."/>
            <person name="Nichols A."/>
            <person name="Cepeda A.J."/>
            <person name="Yan W."/>
            <person name="Fan B."/>
            <person name="Jiang Y."/>
            <person name="Adhikari A."/>
            <person name="Zheng C.-J."/>
            <person name="Schuster L."/>
            <person name="Cowan T.M."/>
            <person name="Smanski M.J."/>
            <person name="Chevrette M.G."/>
            <person name="De Carvalho L.P.S."/>
            <person name="Shen B."/>
        </authorList>
    </citation>
    <scope>NUCLEOTIDE SEQUENCE [LARGE SCALE GENOMIC DNA]</scope>
    <source>
        <strain evidence="2 3">NPDC004119</strain>
    </source>
</reference>
<dbReference type="Gene3D" id="3.40.50.980">
    <property type="match status" value="2"/>
</dbReference>
<dbReference type="PANTHER" id="PTHR45527">
    <property type="entry name" value="NONRIBOSOMAL PEPTIDE SYNTHETASE"/>
    <property type="match status" value="1"/>
</dbReference>
<protein>
    <submittedName>
        <fullName evidence="2">AMP-binding protein</fullName>
    </submittedName>
</protein>
<dbReference type="Pfam" id="PF00501">
    <property type="entry name" value="AMP-binding"/>
    <property type="match status" value="1"/>
</dbReference>
<name>A0ABW6PFU7_9NOCA</name>
<organism evidence="2 3">
    <name type="scientific">Nocardia aobensis</name>
    <dbReference type="NCBI Taxonomy" id="257277"/>
    <lineage>
        <taxon>Bacteria</taxon>
        <taxon>Bacillati</taxon>
        <taxon>Actinomycetota</taxon>
        <taxon>Actinomycetes</taxon>
        <taxon>Mycobacteriales</taxon>
        <taxon>Nocardiaceae</taxon>
        <taxon>Nocardia</taxon>
    </lineage>
</organism>
<feature type="non-terminal residue" evidence="2">
    <location>
        <position position="1"/>
    </location>
</feature>
<dbReference type="InterPro" id="IPR020845">
    <property type="entry name" value="AMP-binding_CS"/>
</dbReference>
<dbReference type="Proteomes" id="UP001601442">
    <property type="component" value="Unassembled WGS sequence"/>
</dbReference>
<feature type="non-terminal residue" evidence="2">
    <location>
        <position position="383"/>
    </location>
</feature>
<comment type="caution">
    <text evidence="2">The sequence shown here is derived from an EMBL/GenBank/DDBJ whole genome shotgun (WGS) entry which is preliminary data.</text>
</comment>
<evidence type="ECO:0000259" key="1">
    <source>
        <dbReference type="Pfam" id="PF00501"/>
    </source>
</evidence>
<dbReference type="Gene3D" id="2.30.38.10">
    <property type="entry name" value="Luciferase, Domain 3"/>
    <property type="match status" value="1"/>
</dbReference>
<evidence type="ECO:0000313" key="3">
    <source>
        <dbReference type="Proteomes" id="UP001601442"/>
    </source>
</evidence>
<dbReference type="SUPFAM" id="SSF56801">
    <property type="entry name" value="Acetyl-CoA synthetase-like"/>
    <property type="match status" value="1"/>
</dbReference>
<dbReference type="PANTHER" id="PTHR45527:SF1">
    <property type="entry name" value="FATTY ACID SYNTHASE"/>
    <property type="match status" value="1"/>
</dbReference>
<dbReference type="InterPro" id="IPR000873">
    <property type="entry name" value="AMP-dep_synth/lig_dom"/>
</dbReference>